<dbReference type="InterPro" id="IPR008979">
    <property type="entry name" value="Galactose-bd-like_sf"/>
</dbReference>
<dbReference type="SUPFAM" id="SSF49785">
    <property type="entry name" value="Galactose-binding domain-like"/>
    <property type="match status" value="2"/>
</dbReference>
<dbReference type="PROSITE" id="PS50093">
    <property type="entry name" value="PKD"/>
    <property type="match status" value="1"/>
</dbReference>
<dbReference type="InterPro" id="IPR014718">
    <property type="entry name" value="GH-type_carb-bd"/>
</dbReference>
<dbReference type="InterPro" id="IPR013783">
    <property type="entry name" value="Ig-like_fold"/>
</dbReference>
<dbReference type="PROSITE" id="PS50022">
    <property type="entry name" value="FA58C_3"/>
    <property type="match status" value="1"/>
</dbReference>
<feature type="region of interest" description="Disordered" evidence="1">
    <location>
        <begin position="141"/>
        <end position="161"/>
    </location>
</feature>
<accession>A0A542ZA30</accession>
<dbReference type="Pfam" id="PF16640">
    <property type="entry name" value="Big_3_5"/>
    <property type="match status" value="3"/>
</dbReference>
<evidence type="ECO:0000259" key="2">
    <source>
        <dbReference type="PROSITE" id="PS50022"/>
    </source>
</evidence>
<dbReference type="GO" id="GO:0005829">
    <property type="term" value="C:cytosol"/>
    <property type="evidence" value="ECO:0007669"/>
    <property type="project" value="TreeGrafter"/>
</dbReference>
<dbReference type="EMBL" id="VFOS01000005">
    <property type="protein sequence ID" value="TQL57175.1"/>
    <property type="molecule type" value="Genomic_DNA"/>
</dbReference>
<sequence>MQQSRQSRMRISRRGKRSIAAISTFILGVSMMGITTPVASAAPGDTWGNSFETGEAAPLANTNYEAPDNVTGYSYVPGTLLPDVIAATASAENGTNENAPKAADGDPTTKWLANATTAWLRFEMQNPVVLKKYVMVTANDSSDRNPKNWTVQGSSDGSTWTDLESQTNQLPTTTAPFTRVEYTGLASNTTPYKFYRLNITANNGNSLIQLADWELFSDTSMPVPEQPMSVEATTGPGSGRTAKLNAGWTGVKALRYRGQHLENGDAKATNVVYDGLNLAIGDDTELSYKIFPQLIDTDLTYPATYAAIDLELSDGSTTSLASEENLVDSYGFDFGAQAYGDQKAFYGSQWNNVQVDLSGLEGKTITKILLTYDNPTGKKGTMFTGWIDDLKIAAAQPIDGSNLLNYVDTRRGSNGTTSFSRGLTQPLTAVPNGFNFVVPYTNATSQSQPYSYHRDNNSANKLTLQGIGISHVTSPWMGDRNQFTLMPIDGSSTAAPNATPSTRAQTFTHDQEVAKPDYYKVELDNSTVVEATASDHGGVFRFTNNRSGETSLRVLADKVTGDGALSIDATGKLTGWIDQGSGLSVGRSRMFVSGTFSKTPTAIGAGTNRTGSSYGSFPITSGDKTVELRWATSFISQDQADKNLAREVAGETFEDVRTAAANAWLDRLSVIDLSASSTATDAQKLQIYSDLYRLNLYPNSQFEDTSELGSTTPVYKYASPVSAQTGSATTTQTNAAIKDGKIYVNNGFWDTYRTAWPLYSFLYPDIAEELVSGFVQQYRDAGWISRWSSPGYADLMTGTSSDVAFAEAYTSGAISTELAEEAYAAGLKNATALPASNTPAGSSSNQIGRKGLNQSIFLGYIPASQNQSTSWALEGYINDYGLGQMAKKLSEDTSISADKRARYADEAEYLTERASNYVHAFDPNVGFFQGRNANGTWELAPGTYDPMNWGNHSYTETNGWNFAFHVPFDVDGLAALYGGSNGLKDKLHEFFTTPEPSMTSSIHEAYEQRDVRIGTWGMSNQVGHHIGYIASAAGDPTTTQEIIREVMQRLFVGSEIGQGFPGDEDNGEFSSWHLFSALGFYPLALGSGEYTIGSPLFDTVTVKRGAAHGGDLTINAANNSRDNVYIANANLDGTPLTSTQLNQEDLRDASELNFTMAGTPQTWGSRTSNEAPRVPLQDISGAKFGTASEAGGAGISGLRDDNSATVSTLPNEEATITYNVNAPGSVVKSYTITNGPAGTAAPSDWVLEASNDDETWTELDAQEDVEFAWNTQTKPFHVTASQSYTKYRLKILGSTTGAGATIAEVELLAGPDLPAELALKATQGSATVDSSATNTVAEIVGGSSLNPADYTATADFGSGPQAATVVQTDFGLSVRATNTFTATGLRNVTVSVTNNGDTKSIRSTVLVDRRGTLEAQFNNACLSIEGVGANCDSLGYAYDKAQLALPANGALVQGTEKTVTGTSLKFTLPEIENGKFDNALGEGQRIRLNLSADATKYSFIGTANENDQTGTGTVHYSDNTTDTVTITFGDWVGKATNPTAGNIVVGLIQTRLSGLGKESTNKTTALYSTAAIDIPAGKTPVWFDLPNKVGALGSGKQHYFAVADDGTTSTRKAPLALEVPDEALPTATAGNAFTAVLADIAGGFGGESATINWGDGSAVANANIASGKISGTHTFTQPGVYNVTVVVDDGVSTSALTRTLVVPGNDAATVSLTASPEDPTTLDEITLDATLPSDANGEVTFTSGSTVLGTSQVSSGVASLTIPAQEAGSYEFKATYSGDAKYRSGDVDSVSVTVSKAASTVSVAASATGVNVGGSVTLTATVAPPAATGTVTFKSGATVLGSQAVTAGTAQIELTDLAAGDLTVTAEFSGDGTYASSTSAPVTVSVGKLVPTVTLATSSTSVIEGSAVSLSAAVPADATGTVTFHEGANQVGTGAIANGVATASVTLPVGAHELTAQYAGDSRYAAGVSNVVTVTVNVDTSAGSLAVSAPAFAKKSQPYNPVAKKRVTVSAVVTGAKVGDQVVFRSGSKTLATAKVAKQGATLVATGKVAAKTPVGTYKNVTATVTSGAKSASSAKTAAFKVVKAKAKTVKLSAKKFKAGAKPKVTVKVAKLSNGRYATGKVQIRVKGKVVGTAKLTAKRKGKVTVTLKKAYRSAIKAKAKFVPKSSKTTASKSSKTLKVKLR</sequence>
<dbReference type="InterPro" id="IPR012939">
    <property type="entry name" value="Glyco_hydro_92"/>
</dbReference>
<dbReference type="SUPFAM" id="SSF48208">
    <property type="entry name" value="Six-hairpin glycosidases"/>
    <property type="match status" value="1"/>
</dbReference>
<feature type="compositionally biased region" description="Polar residues" evidence="1">
    <location>
        <begin position="147"/>
        <end position="161"/>
    </location>
</feature>
<protein>
    <submittedName>
        <fullName evidence="4">Putative alpha-1,2-mannosidase</fullName>
    </submittedName>
</protein>
<dbReference type="GO" id="GO:0000224">
    <property type="term" value="F:peptide-N4-(N-acetyl-beta-glucosaminyl)asparagine amidase activity"/>
    <property type="evidence" value="ECO:0007669"/>
    <property type="project" value="TreeGrafter"/>
</dbReference>
<dbReference type="OrthoDB" id="9804511at2"/>
<dbReference type="GO" id="GO:0030246">
    <property type="term" value="F:carbohydrate binding"/>
    <property type="evidence" value="ECO:0007669"/>
    <property type="project" value="InterPro"/>
</dbReference>
<evidence type="ECO:0000259" key="3">
    <source>
        <dbReference type="PROSITE" id="PS50093"/>
    </source>
</evidence>
<dbReference type="InterPro" id="IPR050883">
    <property type="entry name" value="PNGase"/>
</dbReference>
<dbReference type="Gene3D" id="2.60.120.260">
    <property type="entry name" value="Galactose-binding domain-like"/>
    <property type="match status" value="2"/>
</dbReference>
<dbReference type="InterPro" id="IPR008928">
    <property type="entry name" value="6-hairpin_glycosidase_sf"/>
</dbReference>
<dbReference type="CDD" id="cd00146">
    <property type="entry name" value="PKD"/>
    <property type="match status" value="1"/>
</dbReference>
<dbReference type="GO" id="GO:0005975">
    <property type="term" value="P:carbohydrate metabolic process"/>
    <property type="evidence" value="ECO:0007669"/>
    <property type="project" value="InterPro"/>
</dbReference>
<gene>
    <name evidence="4" type="ORF">FB461_2296</name>
</gene>
<dbReference type="Gene3D" id="1.20.1610.10">
    <property type="entry name" value="alpha-1,2-mannosidases domains"/>
    <property type="match status" value="1"/>
</dbReference>
<dbReference type="Pfam" id="PF00754">
    <property type="entry name" value="F5_F8_type_C"/>
    <property type="match status" value="1"/>
</dbReference>
<dbReference type="InterPro" id="IPR000421">
    <property type="entry name" value="FA58C"/>
</dbReference>
<dbReference type="NCBIfam" id="TIGR01180">
    <property type="entry name" value="aman2_put"/>
    <property type="match status" value="1"/>
</dbReference>
<dbReference type="InterPro" id="IPR035986">
    <property type="entry name" value="PKD_dom_sf"/>
</dbReference>
<reference evidence="4 5" key="1">
    <citation type="submission" date="2019-06" db="EMBL/GenBank/DDBJ databases">
        <title>Sequencing the genomes of 1000 actinobacteria strains.</title>
        <authorList>
            <person name="Klenk H.-P."/>
        </authorList>
    </citation>
    <scope>NUCLEOTIDE SEQUENCE [LARGE SCALE GENOMIC DNA]</scope>
    <source>
        <strain evidence="4 5">DSM 4813</strain>
    </source>
</reference>
<dbReference type="Pfam" id="PF17678">
    <property type="entry name" value="Glyco_hydro_92N"/>
    <property type="match status" value="1"/>
</dbReference>
<feature type="compositionally biased region" description="Low complexity" evidence="1">
    <location>
        <begin position="2165"/>
        <end position="2175"/>
    </location>
</feature>
<dbReference type="PANTHER" id="PTHR12143:SF43">
    <property type="entry name" value="PUTATIVE-RELATED"/>
    <property type="match status" value="1"/>
</dbReference>
<dbReference type="InterPro" id="IPR041371">
    <property type="entry name" value="GH92_N"/>
</dbReference>
<dbReference type="Proteomes" id="UP000315389">
    <property type="component" value="Unassembled WGS sequence"/>
</dbReference>
<dbReference type="InterPro" id="IPR005887">
    <property type="entry name" value="GH92_a_mannosidase_put"/>
</dbReference>
<dbReference type="Pfam" id="PF07971">
    <property type="entry name" value="Glyco_hydro_92"/>
    <property type="match status" value="1"/>
</dbReference>
<dbReference type="GO" id="GO:0006516">
    <property type="term" value="P:glycoprotein catabolic process"/>
    <property type="evidence" value="ECO:0007669"/>
    <property type="project" value="TreeGrafter"/>
</dbReference>
<evidence type="ECO:0000313" key="5">
    <source>
        <dbReference type="Proteomes" id="UP000315389"/>
    </source>
</evidence>
<organism evidence="4 5">
    <name type="scientific">Rarobacter faecitabidus</name>
    <dbReference type="NCBI Taxonomy" id="13243"/>
    <lineage>
        <taxon>Bacteria</taxon>
        <taxon>Bacillati</taxon>
        <taxon>Actinomycetota</taxon>
        <taxon>Actinomycetes</taxon>
        <taxon>Micrococcales</taxon>
        <taxon>Rarobacteraceae</taxon>
        <taxon>Rarobacter</taxon>
    </lineage>
</organism>
<dbReference type="SUPFAM" id="SSF49299">
    <property type="entry name" value="PKD domain"/>
    <property type="match status" value="1"/>
</dbReference>
<feature type="domain" description="F5/8 type C" evidence="2">
    <location>
        <begin position="68"/>
        <end position="218"/>
    </location>
</feature>
<comment type="caution">
    <text evidence="4">The sequence shown here is derived from an EMBL/GenBank/DDBJ whole genome shotgun (WGS) entry which is preliminary data.</text>
</comment>
<dbReference type="PANTHER" id="PTHR12143">
    <property type="entry name" value="PEPTIDE N-GLYCANASE PNGASE -RELATED"/>
    <property type="match status" value="1"/>
</dbReference>
<dbReference type="Gene3D" id="3.30.2080.10">
    <property type="entry name" value="GH92 mannosidase domain"/>
    <property type="match status" value="1"/>
</dbReference>
<dbReference type="Gene3D" id="1.20.1050.60">
    <property type="entry name" value="alpha-1,2-mannosidase"/>
    <property type="match status" value="1"/>
</dbReference>
<dbReference type="Gene3D" id="2.60.40.10">
    <property type="entry name" value="Immunoglobulins"/>
    <property type="match status" value="4"/>
</dbReference>
<evidence type="ECO:0000256" key="1">
    <source>
        <dbReference type="SAM" id="MobiDB-lite"/>
    </source>
</evidence>
<dbReference type="InterPro" id="IPR000601">
    <property type="entry name" value="PKD_dom"/>
</dbReference>
<feature type="domain" description="PKD" evidence="3">
    <location>
        <begin position="1652"/>
        <end position="1702"/>
    </location>
</feature>
<feature type="region of interest" description="Disordered" evidence="1">
    <location>
        <begin position="2163"/>
        <end position="2183"/>
    </location>
</feature>
<evidence type="ECO:0000313" key="4">
    <source>
        <dbReference type="EMBL" id="TQL57175.1"/>
    </source>
</evidence>
<dbReference type="InterPro" id="IPR032109">
    <property type="entry name" value="Big_3_5"/>
</dbReference>
<dbReference type="Gene3D" id="2.70.98.10">
    <property type="match status" value="1"/>
</dbReference>
<proteinExistence type="predicted"/>
<name>A0A542ZA30_RARFA</name>
<keyword evidence="5" id="KW-1185">Reference proteome</keyword>